<evidence type="ECO:0000313" key="5">
    <source>
        <dbReference type="EMBL" id="KAK1737262.1"/>
    </source>
</evidence>
<dbReference type="SMART" id="SM00020">
    <property type="entry name" value="Tryp_SPc"/>
    <property type="match status" value="1"/>
</dbReference>
<dbReference type="EC" id="2.7.-.-" evidence="5"/>
<dbReference type="EMBL" id="JATAAI010000026">
    <property type="protein sequence ID" value="KAK1737262.1"/>
    <property type="molecule type" value="Genomic_DNA"/>
</dbReference>
<dbReference type="Pfam" id="PF00089">
    <property type="entry name" value="Trypsin"/>
    <property type="match status" value="1"/>
</dbReference>
<dbReference type="GO" id="GO:0006508">
    <property type="term" value="P:proteolysis"/>
    <property type="evidence" value="ECO:0007669"/>
    <property type="project" value="InterPro"/>
</dbReference>
<keyword evidence="3" id="KW-0732">Signal</keyword>
<dbReference type="PANTHER" id="PTHR10566:SF118">
    <property type="entry name" value="PROTEIN KINASE DOMAIN-CONTAINING PROTEIN"/>
    <property type="match status" value="1"/>
</dbReference>
<dbReference type="InterPro" id="IPR050154">
    <property type="entry name" value="UbiB_kinase"/>
</dbReference>
<keyword evidence="2" id="KW-0843">Virulence</keyword>
<dbReference type="CDD" id="cd00190">
    <property type="entry name" value="Tryp_SPc"/>
    <property type="match status" value="1"/>
</dbReference>
<dbReference type="InterPro" id="IPR011009">
    <property type="entry name" value="Kinase-like_dom_sf"/>
</dbReference>
<accession>A0AAD9D7V8</accession>
<dbReference type="PROSITE" id="PS50240">
    <property type="entry name" value="TRYPSIN_DOM"/>
    <property type="match status" value="1"/>
</dbReference>
<evidence type="ECO:0000256" key="3">
    <source>
        <dbReference type="SAM" id="SignalP"/>
    </source>
</evidence>
<dbReference type="PROSITE" id="PS51257">
    <property type="entry name" value="PROKAR_LIPOPROTEIN"/>
    <property type="match status" value="1"/>
</dbReference>
<evidence type="ECO:0000259" key="4">
    <source>
        <dbReference type="PROSITE" id="PS50240"/>
    </source>
</evidence>
<dbReference type="InterPro" id="IPR018114">
    <property type="entry name" value="TRYPSIN_HIS"/>
</dbReference>
<gene>
    <name evidence="5" type="ORF">QTG54_012129</name>
</gene>
<dbReference type="InterPro" id="IPR043504">
    <property type="entry name" value="Peptidase_S1_PA_chymotrypsin"/>
</dbReference>
<feature type="domain" description="Peptidase S1" evidence="4">
    <location>
        <begin position="907"/>
        <end position="1203"/>
    </location>
</feature>
<dbReference type="CDD" id="cd05121">
    <property type="entry name" value="ABC1_ADCK3-like"/>
    <property type="match status" value="1"/>
</dbReference>
<keyword evidence="5" id="KW-0808">Transferase</keyword>
<dbReference type="PANTHER" id="PTHR10566">
    <property type="entry name" value="CHAPERONE-ACTIVITY OF BC1 COMPLEX CABC1 -RELATED"/>
    <property type="match status" value="1"/>
</dbReference>
<name>A0AAD9D7V8_9STRA</name>
<proteinExistence type="inferred from homology"/>
<dbReference type="Proteomes" id="UP001224775">
    <property type="component" value="Unassembled WGS sequence"/>
</dbReference>
<dbReference type="InterPro" id="IPR001314">
    <property type="entry name" value="Peptidase_S1A"/>
</dbReference>
<dbReference type="PRINTS" id="PR00722">
    <property type="entry name" value="CHYMOTRYPSIN"/>
</dbReference>
<protein>
    <submittedName>
        <fullName evidence="5">ABC1 kinase family protein</fullName>
        <ecNumber evidence="5">2.7.-.-</ecNumber>
    </submittedName>
</protein>
<keyword evidence="5" id="KW-0418">Kinase</keyword>
<dbReference type="InterPro" id="IPR001254">
    <property type="entry name" value="Trypsin_dom"/>
</dbReference>
<evidence type="ECO:0000256" key="2">
    <source>
        <dbReference type="ARBA" id="ARBA00023026"/>
    </source>
</evidence>
<feature type="signal peptide" evidence="3">
    <location>
        <begin position="1"/>
        <end position="23"/>
    </location>
</feature>
<reference evidence="5" key="1">
    <citation type="submission" date="2023-06" db="EMBL/GenBank/DDBJ databases">
        <title>Survivors Of The Sea: Transcriptome response of Skeletonema marinoi to long-term dormancy.</title>
        <authorList>
            <person name="Pinder M.I.M."/>
            <person name="Kourtchenko O."/>
            <person name="Robertson E.K."/>
            <person name="Larsson T."/>
            <person name="Maumus F."/>
            <person name="Osuna-Cruz C.M."/>
            <person name="Vancaester E."/>
            <person name="Stenow R."/>
            <person name="Vandepoele K."/>
            <person name="Ploug H."/>
            <person name="Bruchert V."/>
            <person name="Godhe A."/>
            <person name="Topel M."/>
        </authorList>
    </citation>
    <scope>NUCLEOTIDE SEQUENCE</scope>
    <source>
        <strain evidence="5">R05AC</strain>
    </source>
</reference>
<comment type="similarity">
    <text evidence="1">Belongs to the protein kinase superfamily. ADCK protein kinase family.</text>
</comment>
<dbReference type="SUPFAM" id="SSF56112">
    <property type="entry name" value="Protein kinase-like (PK-like)"/>
    <property type="match status" value="1"/>
</dbReference>
<organism evidence="5 6">
    <name type="scientific">Skeletonema marinoi</name>
    <dbReference type="NCBI Taxonomy" id="267567"/>
    <lineage>
        <taxon>Eukaryota</taxon>
        <taxon>Sar</taxon>
        <taxon>Stramenopiles</taxon>
        <taxon>Ochrophyta</taxon>
        <taxon>Bacillariophyta</taxon>
        <taxon>Coscinodiscophyceae</taxon>
        <taxon>Thalassiosirophycidae</taxon>
        <taxon>Thalassiosirales</taxon>
        <taxon>Skeletonemataceae</taxon>
        <taxon>Skeletonema</taxon>
        <taxon>Skeletonema marinoi-dohrnii complex</taxon>
    </lineage>
</organism>
<dbReference type="Pfam" id="PF03109">
    <property type="entry name" value="ABC1"/>
    <property type="match status" value="1"/>
</dbReference>
<dbReference type="PROSITE" id="PS00134">
    <property type="entry name" value="TRYPSIN_HIS"/>
    <property type="match status" value="1"/>
</dbReference>
<dbReference type="InterPro" id="IPR004147">
    <property type="entry name" value="ABC1_dom"/>
</dbReference>
<dbReference type="InterPro" id="IPR009003">
    <property type="entry name" value="Peptidase_S1_PA"/>
</dbReference>
<keyword evidence="6" id="KW-1185">Reference proteome</keyword>
<dbReference type="GO" id="GO:0016301">
    <property type="term" value="F:kinase activity"/>
    <property type="evidence" value="ECO:0007669"/>
    <property type="project" value="UniProtKB-KW"/>
</dbReference>
<sequence length="1521" mass="166299">MRFSTSSVSVAVALSCSSQFTSAFLPPKQHSAAPTSTARHSSLLDQLSTLNYDGSFISKTAAQISTTAADVVSSSSDAAAAVATATSSPASAFGSLASFIESPPIAAAGELIDAALTSVDVYEALFDSQLSNSPIGEVWESTKEMLGPVFNTLIHPDLPPSVTLVITSYITYAVVNAVLSIGQEPPPNSPYPMNKYDAMSAKKYFDNKFGMVVKRAIEVAFLSGTFLVKIASDAASGKLEENSEGRAEELSVLLTKLGPSFIKIGQSLSIRTDLLSPAYVRGLKQLQDQVPPFSTAEAREIIESELGSSIEEMFVEFPPEPIAAASLGQVYRAKIRGQEGEEDRWVAVKVQRPNIMNQIALDMHLIRDVAPFMKRTFNLNTDFVGVVDTWGAGFVDELDYIEEAINAKTFMEGIGPTPLSGVVFSPPVVDELTTRKVLTTEWVVGERLDKSGKEDVSILCMSLYSVLLGQYLLTSSLITPYRHPGNLLRTTDGKLCILDWGMVTKLDPDLQITLIEHMAHLTSADYEEIPKDLLLLGFIPENKADLIRDSGVVETLAEIYGAWTVGGGAAAINVNKVIADLQDLTAEKGNLFQIPPYFAYIAKSFSVLEGIGLSNDPKYSIINECLPYVSKRLLTDKSERTGGALSTFIFGPDKNKEDRIIDYDRVEQLVSGFGDYTTSASGELQGKNTTRAEVIEGLADQVLDLLASEEETPLQGIFIEQLAKIITSSSRTVWSDLRERSGTLSNGRTVLGTLVDPLGVFRTSPVVRANQLDERTVETTRNLLNLLTTTTSSGPSALDASTLTNTEVVEISSIIVRKLWEKRSGVVATSNRLAMQLLQLTANRLESGEREILVVPTRKVDEPVETDGAIHAENESRATKSVVEPKESSDRLAVARRILETEERDLIVGGSTAPPGRFPYSVSLQLEEAIDRENAEDELNNVHTCGATLVAMDVVLTAGHCGYQELGPTFNNDNNGQGGKVNFGKEPKQLFYGADVGAYNLRNGFSGGANEVDNLLFEKLVVHPKYTGFHGAGDGNRLQHDVMLVKLYGGSDKPVVRLHNPNTDPQPTLFEELVVTGWGDTNPDFGEPDLPDILHYASVSYIPNDICENFSGYTHLEGNDEAVFYDYEGRVSSDMMCAVNWDGQDACQGDSGGGLILLGSASNGKDDVQMGIVSWGVTCADTDFAGVYSRVAEHYDWIRDNICELSDKPPKYMNCPVKPYPPGSIYSAPVEVTVTIQFDEFRGESGWLLETIPDFRNVAFRPFGTYSSESSVDESNSISETLRVQSGRFYLLTLMDEFADGFCCDSGEGFFRVDVSHEEQPVVPATLGLLWSKHALRRAFYISEPNAHLDPPTIVTIVLTLGFGANPEKFLYLALENIQYEALMLYEIQPLFMTTESSRVGEVGSIYTQVYKVPVFDVEFGQQRYNVISYDDNEAAPKASFEVYLGDESPENLLLAQSGNYGENRNKVERSFVLFKNNDPPPPLPFNPTVEFDVENAASSSMIIRDVVLFVSFLLLTCIYL</sequence>
<dbReference type="Gene3D" id="2.40.10.10">
    <property type="entry name" value="Trypsin-like serine proteases"/>
    <property type="match status" value="1"/>
</dbReference>
<dbReference type="SUPFAM" id="SSF50494">
    <property type="entry name" value="Trypsin-like serine proteases"/>
    <property type="match status" value="1"/>
</dbReference>
<comment type="caution">
    <text evidence="5">The sequence shown here is derived from an EMBL/GenBank/DDBJ whole genome shotgun (WGS) entry which is preliminary data.</text>
</comment>
<evidence type="ECO:0000313" key="6">
    <source>
        <dbReference type="Proteomes" id="UP001224775"/>
    </source>
</evidence>
<feature type="chain" id="PRO_5042237448" evidence="3">
    <location>
        <begin position="24"/>
        <end position="1521"/>
    </location>
</feature>
<dbReference type="GO" id="GO:0004252">
    <property type="term" value="F:serine-type endopeptidase activity"/>
    <property type="evidence" value="ECO:0007669"/>
    <property type="project" value="InterPro"/>
</dbReference>
<evidence type="ECO:0000256" key="1">
    <source>
        <dbReference type="ARBA" id="ARBA00009670"/>
    </source>
</evidence>